<evidence type="ECO:0000313" key="4">
    <source>
        <dbReference type="Proteomes" id="UP000243820"/>
    </source>
</evidence>
<evidence type="ECO:0000313" key="3">
    <source>
        <dbReference type="EMBL" id="PAV09578.1"/>
    </source>
</evidence>
<keyword evidence="4" id="KW-1185">Reference proteome</keyword>
<accession>A0AAX0Q8B8</accession>
<evidence type="ECO:0008006" key="5">
    <source>
        <dbReference type="Google" id="ProtNLM"/>
    </source>
</evidence>
<dbReference type="EMBL" id="LMVO01000011">
    <property type="protein sequence ID" value="PAV09578.1"/>
    <property type="molecule type" value="Genomic_DNA"/>
</dbReference>
<comment type="caution">
    <text evidence="3">The sequence shown here is derived from an EMBL/GenBank/DDBJ whole genome shotgun (WGS) entry which is preliminary data.</text>
</comment>
<evidence type="ECO:0000259" key="2">
    <source>
        <dbReference type="Pfam" id="PF17955"/>
    </source>
</evidence>
<feature type="domain" description="Cas6b N-terminal" evidence="2">
    <location>
        <begin position="1"/>
        <end position="102"/>
    </location>
</feature>
<sequence>MEITTFKVEFELDKRMSGTASQLRGFFATKFNEYVLLHHHEQGGFLYQYPSVQYKVIQGVPTVIGLNDGADVLVEIFNEYDTLHLGDTSYKIVEKRVTYQKQEVGITDSAVAYEFLTPWIALNQENYMKFYGMKNSLERNEFLGKTMVGNLLSFSKSIGYTVPERLTCGVSVRPEKVSVKGVHLMAFTGSFQVNYLMPDLFGLGKSVSRGFGVVKKLER</sequence>
<dbReference type="InterPro" id="IPR020209">
    <property type="entry name" value="Cas6b_C"/>
</dbReference>
<dbReference type="AlphaFoldDB" id="A0AAX0Q8B8"/>
<protein>
    <recommendedName>
        <fullName evidence="5">DNA repair protein</fullName>
    </recommendedName>
</protein>
<organism evidence="3 4">
    <name type="scientific">Methanocorpusculum parvum</name>
    <dbReference type="NCBI Taxonomy" id="2193"/>
    <lineage>
        <taxon>Archaea</taxon>
        <taxon>Methanobacteriati</taxon>
        <taxon>Methanobacteriota</taxon>
        <taxon>Stenosarchaea group</taxon>
        <taxon>Methanomicrobia</taxon>
        <taxon>Methanomicrobiales</taxon>
        <taxon>Methanocorpusculaceae</taxon>
        <taxon>Methanocorpusculum</taxon>
    </lineage>
</organism>
<reference evidence="3 4" key="1">
    <citation type="journal article" date="2017" name="BMC Genomics">
        <title>Genomic analysis of methanogenic archaea reveals a shift towards energy conservation.</title>
        <authorList>
            <person name="Gilmore S.P."/>
            <person name="Henske J.K."/>
            <person name="Sexton J.A."/>
            <person name="Solomon K.V."/>
            <person name="Seppala S."/>
            <person name="Yoo J.I."/>
            <person name="Huyett L.M."/>
            <person name="Pressman A."/>
            <person name="Cogan J.Z."/>
            <person name="Kivenson V."/>
            <person name="Peng X."/>
            <person name="Tan Y."/>
            <person name="Valentine D.L."/>
            <person name="O'Malley M.A."/>
        </authorList>
    </citation>
    <scope>NUCLEOTIDE SEQUENCE [LARGE SCALE GENOMIC DNA]</scope>
    <source>
        <strain evidence="3 4">XII</strain>
    </source>
</reference>
<dbReference type="Pfam" id="PF17955">
    <property type="entry name" value="Cas6b_N"/>
    <property type="match status" value="1"/>
</dbReference>
<evidence type="ECO:0000259" key="1">
    <source>
        <dbReference type="Pfam" id="PF17262"/>
    </source>
</evidence>
<dbReference type="InterPro" id="IPR041528">
    <property type="entry name" value="Cas6b_N"/>
</dbReference>
<proteinExistence type="predicted"/>
<dbReference type="RefSeq" id="WP_095642034.1">
    <property type="nucleotide sequence ID" value="NZ_LMVO01000011.1"/>
</dbReference>
<dbReference type="Proteomes" id="UP000243820">
    <property type="component" value="Unassembled WGS sequence"/>
</dbReference>
<gene>
    <name evidence="3" type="ORF">ASJ83_06520</name>
</gene>
<name>A0AAX0Q8B8_9EURY</name>
<dbReference type="Pfam" id="PF17262">
    <property type="entry name" value="Cas6b_C"/>
    <property type="match status" value="1"/>
</dbReference>
<feature type="domain" description="Cas6b C-terminal" evidence="1">
    <location>
        <begin position="106"/>
        <end position="216"/>
    </location>
</feature>